<dbReference type="InterPro" id="IPR011990">
    <property type="entry name" value="TPR-like_helical_dom_sf"/>
</dbReference>
<comment type="subcellular location">
    <subcellularLocation>
        <location evidence="1">Cytoplasm</location>
    </subcellularLocation>
</comment>
<feature type="repeat" description="TPR" evidence="4">
    <location>
        <begin position="528"/>
        <end position="561"/>
    </location>
</feature>
<proteinExistence type="predicted"/>
<evidence type="ECO:0000259" key="5">
    <source>
        <dbReference type="Pfam" id="PF12770"/>
    </source>
</evidence>
<gene>
    <name evidence="6" type="ORF">PMEA_00017743</name>
</gene>
<feature type="repeat" description="TPR" evidence="4">
    <location>
        <begin position="168"/>
        <end position="201"/>
    </location>
</feature>
<evidence type="ECO:0000313" key="6">
    <source>
        <dbReference type="EMBL" id="CAH3136486.1"/>
    </source>
</evidence>
<dbReference type="GO" id="GO:0001965">
    <property type="term" value="F:G-protein alpha-subunit binding"/>
    <property type="evidence" value="ECO:0007669"/>
    <property type="project" value="TreeGrafter"/>
</dbReference>
<evidence type="ECO:0000256" key="1">
    <source>
        <dbReference type="ARBA" id="ARBA00004496"/>
    </source>
</evidence>
<keyword evidence="4" id="KW-0802">TPR repeat</keyword>
<evidence type="ECO:0000256" key="3">
    <source>
        <dbReference type="ARBA" id="ARBA00022737"/>
    </source>
</evidence>
<keyword evidence="2" id="KW-0963">Cytoplasm</keyword>
<dbReference type="GO" id="GO:0000132">
    <property type="term" value="P:establishment of mitotic spindle orientation"/>
    <property type="evidence" value="ECO:0007669"/>
    <property type="project" value="TreeGrafter"/>
</dbReference>
<dbReference type="Pfam" id="PF13176">
    <property type="entry name" value="TPR_7"/>
    <property type="match status" value="2"/>
</dbReference>
<dbReference type="Gene3D" id="1.25.40.10">
    <property type="entry name" value="Tetratricopeptide repeat domain"/>
    <property type="match status" value="5"/>
</dbReference>
<comment type="caution">
    <text evidence="6">The sequence shown here is derived from an EMBL/GenBank/DDBJ whole genome shotgun (WGS) entry which is preliminary data.</text>
</comment>
<dbReference type="SUPFAM" id="SSF48452">
    <property type="entry name" value="TPR-like"/>
    <property type="match status" value="5"/>
</dbReference>
<feature type="repeat" description="TPR" evidence="4">
    <location>
        <begin position="328"/>
        <end position="361"/>
    </location>
</feature>
<dbReference type="Proteomes" id="UP001159428">
    <property type="component" value="Unassembled WGS sequence"/>
</dbReference>
<evidence type="ECO:0000256" key="4">
    <source>
        <dbReference type="PROSITE-ProRule" id="PRU00339"/>
    </source>
</evidence>
<dbReference type="PROSITE" id="PS50005">
    <property type="entry name" value="TPR"/>
    <property type="match status" value="11"/>
</dbReference>
<keyword evidence="7" id="KW-1185">Reference proteome</keyword>
<dbReference type="EMBL" id="CALNXJ010000030">
    <property type="protein sequence ID" value="CAH3136486.1"/>
    <property type="molecule type" value="Genomic_DNA"/>
</dbReference>
<feature type="domain" description="CHAT" evidence="5">
    <location>
        <begin position="887"/>
        <end position="1164"/>
    </location>
</feature>
<dbReference type="AlphaFoldDB" id="A0AAU9X4Q0"/>
<feature type="repeat" description="TPR" evidence="4">
    <location>
        <begin position="648"/>
        <end position="681"/>
    </location>
</feature>
<feature type="repeat" description="TPR" evidence="4">
    <location>
        <begin position="368"/>
        <end position="401"/>
    </location>
</feature>
<feature type="repeat" description="TPR" evidence="4">
    <location>
        <begin position="488"/>
        <end position="521"/>
    </location>
</feature>
<feature type="repeat" description="TPR" evidence="4">
    <location>
        <begin position="248"/>
        <end position="281"/>
    </location>
</feature>
<feature type="repeat" description="TPR" evidence="4">
    <location>
        <begin position="448"/>
        <end position="481"/>
    </location>
</feature>
<dbReference type="Pfam" id="PF13424">
    <property type="entry name" value="TPR_12"/>
    <property type="match status" value="6"/>
</dbReference>
<feature type="non-terminal residue" evidence="6">
    <location>
        <position position="1"/>
    </location>
</feature>
<feature type="repeat" description="TPR" evidence="4">
    <location>
        <begin position="568"/>
        <end position="601"/>
    </location>
</feature>
<evidence type="ECO:0000313" key="7">
    <source>
        <dbReference type="Proteomes" id="UP001159428"/>
    </source>
</evidence>
<reference evidence="6 7" key="1">
    <citation type="submission" date="2022-05" db="EMBL/GenBank/DDBJ databases">
        <authorList>
            <consortium name="Genoscope - CEA"/>
            <person name="William W."/>
        </authorList>
    </citation>
    <scope>NUCLEOTIDE SEQUENCE [LARGE SCALE GENOMIC DNA]</scope>
</reference>
<dbReference type="InterPro" id="IPR024983">
    <property type="entry name" value="CHAT_dom"/>
</dbReference>
<dbReference type="Pfam" id="PF12770">
    <property type="entry name" value="CHAT"/>
    <property type="match status" value="1"/>
</dbReference>
<dbReference type="PANTHER" id="PTHR45954">
    <property type="entry name" value="LD33695P"/>
    <property type="match status" value="1"/>
</dbReference>
<protein>
    <recommendedName>
        <fullName evidence="5">CHAT domain-containing protein</fullName>
    </recommendedName>
</protein>
<dbReference type="PANTHER" id="PTHR45954:SF1">
    <property type="entry name" value="LD33695P"/>
    <property type="match status" value="1"/>
</dbReference>
<sequence>LSVIAKECLEKGNKEYRQGEANNAIISYTEGLQVNCKDKRLNAKLYSNRATAHFRLANYVECLDDATVAVQLEPTLIQAIEKGARACVELSWDKEARSWLHMGLTIENNNERLLQLLRKSNAELKVKAHTYASLGCAYYRLGQFKTAIQYHQRHLEIAKEVGDKAGEGRSYGNLGNAYQGLGQFKTAIQYHQRHLEIAKEVGDKAGEGRSYGNLGNAYRSLGQFKTAIQYHQRHLEIAKEVGDKAGEGISYGNLGNAYQGLGQFKTAIQYHQRHLEIAKEVGDKAGEGIGYCHLGNAYQGLGQFKTAIQYHQRDLEIAKEVGDKAGEGISYGNLGNTYRSLGQFKTAIQYHQRDLEIAKEVGDKAGEGISYGNLGNAYQGLGQFKTAIQYHQRHLEIAKEVGDKAGEGIGYCHLGNAYDSLGQFKTAIQYHQRHLEIAKEVGDKAGEGRSYGNLGNAYHSLGQFKTAIQYHQRDLEIAKEVGDKAGEGRSYGNLGNAYRSLGQFKTAIQYHQRHLEIAKEVGDKAGEGRSYGNLGNAYRSLGQFKTAIQYHQRDLEIAKEVGDKAGEGRSYGNLGNAYHSLGQFKTAIQYHKRDLEIAKEVGDKAGEGRSYGNLSTVYCSLRQFKTAIEYHQRYLEIATEAGNKAGEGRRYCLLGRIHLHQRELTKAIECYQRHLEISKEAGDKTGMACSLCSLGSSFECQGNLMMAFDCYHSSVQLYDDIRASLQLHDQWKISYRNQHQSAYKGLWRINLNQGQVVKALLAAEKGRAQALRDLMATKYQPGDSSTHGASLSWVPLSTVFIAINGPCVYLWVCLSEDNIQMRQVHVNNYKYEEELECFTKLLNKTALKEIGARDTVPIENPPLDSPTEEKVANQVIPVDVRHSQSSALKKLHDIIVAPIADLIEGNDEITFVPEGPFCLVPYAALQDSDSSYLSDSFRIRVLPSLTTLKLIHDCPADFHMKTGALLVGDPCFKHIIYEGGLLVQLPGARKEVEMIGRILHVSPLTGQMATKDEVLKRISSVALIHIAAHGKLETGEVILAPNTTRENPQPQEKDYLLTMKDVIEAGLRARLVVLSCCHTARGEVMAEGVVGMARALLGAGARSVVATLWAIDDEGTLEFMSFFYDALAKGKRASEALNQAMKCMREIEKFKKEIYWAPFVLIGDDVNLDFKDI</sequence>
<feature type="repeat" description="TPR" evidence="4">
    <location>
        <begin position="128"/>
        <end position="161"/>
    </location>
</feature>
<organism evidence="6 7">
    <name type="scientific">Pocillopora meandrina</name>
    <dbReference type="NCBI Taxonomy" id="46732"/>
    <lineage>
        <taxon>Eukaryota</taxon>
        <taxon>Metazoa</taxon>
        <taxon>Cnidaria</taxon>
        <taxon>Anthozoa</taxon>
        <taxon>Hexacorallia</taxon>
        <taxon>Scleractinia</taxon>
        <taxon>Astrocoeniina</taxon>
        <taxon>Pocilloporidae</taxon>
        <taxon>Pocillopora</taxon>
    </lineage>
</organism>
<evidence type="ECO:0000256" key="2">
    <source>
        <dbReference type="ARBA" id="ARBA00022490"/>
    </source>
</evidence>
<dbReference type="GO" id="GO:0005092">
    <property type="term" value="F:GDP-dissociation inhibitor activity"/>
    <property type="evidence" value="ECO:0007669"/>
    <property type="project" value="TreeGrafter"/>
</dbReference>
<dbReference type="InterPro" id="IPR052386">
    <property type="entry name" value="GPSM"/>
</dbReference>
<keyword evidence="3" id="KW-0677">Repeat</keyword>
<dbReference type="SMART" id="SM00028">
    <property type="entry name" value="TPR"/>
    <property type="match status" value="17"/>
</dbReference>
<accession>A0AAU9X4Q0</accession>
<feature type="repeat" description="TPR" evidence="4">
    <location>
        <begin position="208"/>
        <end position="241"/>
    </location>
</feature>
<dbReference type="GO" id="GO:0005938">
    <property type="term" value="C:cell cortex"/>
    <property type="evidence" value="ECO:0007669"/>
    <property type="project" value="TreeGrafter"/>
</dbReference>
<dbReference type="InterPro" id="IPR019734">
    <property type="entry name" value="TPR_rpt"/>
</dbReference>
<name>A0AAU9X4Q0_9CNID</name>